<evidence type="ECO:0000256" key="11">
    <source>
        <dbReference type="ARBA" id="ARBA00024805"/>
    </source>
</evidence>
<feature type="domain" description="PI31 proteasome regulator C-terminal" evidence="13">
    <location>
        <begin position="188"/>
        <end position="248"/>
    </location>
</feature>
<dbReference type="Gene3D" id="3.40.1000.30">
    <property type="match status" value="1"/>
</dbReference>
<evidence type="ECO:0000256" key="12">
    <source>
        <dbReference type="SAM" id="MobiDB-lite"/>
    </source>
</evidence>
<dbReference type="GO" id="GO:0043161">
    <property type="term" value="P:proteasome-mediated ubiquitin-dependent protein catabolic process"/>
    <property type="evidence" value="ECO:0007669"/>
    <property type="project" value="InterPro"/>
</dbReference>
<dbReference type="Pfam" id="PF11566">
    <property type="entry name" value="PI31_Prot_N"/>
    <property type="match status" value="1"/>
</dbReference>
<evidence type="ECO:0000313" key="15">
    <source>
        <dbReference type="EMBL" id="EFZ10952.1"/>
    </source>
</evidence>
<evidence type="ECO:0000256" key="9">
    <source>
        <dbReference type="ARBA" id="ARBA00022942"/>
    </source>
</evidence>
<sequence>MADVNRVFGFELFQKLYHDEIQKKEDVIILLVHWYLVKSGFRCIGIGNETVSDPLEKGSELLPMEWNLRPNYALRYVMDKKIHVLLGVKSDMDLLLNFMRTHNNSVCNIQLPIEETVSVLHGPLEIVIPSYQTILHSIQKEFVKPTCFNEAETQTSLSPINALAITTERDDNHQSLRTSRRPTVNRPEYDPARVGVRDLDPFREGGGMIYDPFDRRFPTEYPPGGLGVPGVLPAGAIPPGARFDPFGPPELDLHRRGPLRRPDHDHLPPPGYDDMFQ</sequence>
<evidence type="ECO:0000256" key="6">
    <source>
        <dbReference type="ARBA" id="ARBA00022490"/>
    </source>
</evidence>
<keyword evidence="8" id="KW-0256">Endoplasmic reticulum</keyword>
<evidence type="ECO:0000256" key="1">
    <source>
        <dbReference type="ARBA" id="ARBA00004240"/>
    </source>
</evidence>
<evidence type="ECO:0000256" key="5">
    <source>
        <dbReference type="ARBA" id="ARBA00022481"/>
    </source>
</evidence>
<evidence type="ECO:0000256" key="10">
    <source>
        <dbReference type="ARBA" id="ARBA00022990"/>
    </source>
</evidence>
<dbReference type="PANTHER" id="PTHR13266">
    <property type="entry name" value="PROTEASOME INHIBITOR"/>
    <property type="match status" value="1"/>
</dbReference>
<dbReference type="EMBL" id="GL768914">
    <property type="protein sequence ID" value="EFZ10952.1"/>
    <property type="molecule type" value="Genomic_DNA"/>
</dbReference>
<name>E9J8A2_SOLIN</name>
<dbReference type="GO" id="GO:0070628">
    <property type="term" value="F:proteasome binding"/>
    <property type="evidence" value="ECO:0007669"/>
    <property type="project" value="InterPro"/>
</dbReference>
<dbReference type="OrthoDB" id="68090at2759"/>
<keyword evidence="10" id="KW-0007">Acetylation</keyword>
<dbReference type="InterPro" id="IPR045128">
    <property type="entry name" value="PI31-like"/>
</dbReference>
<dbReference type="KEGG" id="soc:105203489"/>
<dbReference type="AlphaFoldDB" id="E9J8A2"/>
<evidence type="ECO:0000256" key="3">
    <source>
        <dbReference type="ARBA" id="ARBA00006405"/>
    </source>
</evidence>
<evidence type="ECO:0000256" key="7">
    <source>
        <dbReference type="ARBA" id="ARBA00022553"/>
    </source>
</evidence>
<organism>
    <name type="scientific">Solenopsis invicta</name>
    <name type="common">Red imported fire ant</name>
    <name type="synonym">Solenopsis wagneri</name>
    <dbReference type="NCBI Taxonomy" id="13686"/>
    <lineage>
        <taxon>Eukaryota</taxon>
        <taxon>Metazoa</taxon>
        <taxon>Ecdysozoa</taxon>
        <taxon>Arthropoda</taxon>
        <taxon>Hexapoda</taxon>
        <taxon>Insecta</taxon>
        <taxon>Pterygota</taxon>
        <taxon>Neoptera</taxon>
        <taxon>Endopterygota</taxon>
        <taxon>Hymenoptera</taxon>
        <taxon>Apocrita</taxon>
        <taxon>Aculeata</taxon>
        <taxon>Formicoidea</taxon>
        <taxon>Formicidae</taxon>
        <taxon>Myrmicinae</taxon>
        <taxon>Solenopsis</taxon>
    </lineage>
</organism>
<feature type="region of interest" description="Disordered" evidence="12">
    <location>
        <begin position="168"/>
        <end position="200"/>
    </location>
</feature>
<feature type="compositionally biased region" description="Basic and acidic residues" evidence="12">
    <location>
        <begin position="187"/>
        <end position="200"/>
    </location>
</feature>
<dbReference type="GO" id="GO:0000502">
    <property type="term" value="C:proteasome complex"/>
    <property type="evidence" value="ECO:0007669"/>
    <property type="project" value="UniProtKB-KW"/>
</dbReference>
<feature type="domain" description="PI31 proteasome regulator N-terminal" evidence="14">
    <location>
        <begin position="20"/>
        <end position="143"/>
    </location>
</feature>
<dbReference type="OMA" id="PFGFPDI"/>
<dbReference type="PANTHER" id="PTHR13266:SF1">
    <property type="entry name" value="PROTEASOME INHIBITOR PI31 SUBUNIT"/>
    <property type="match status" value="1"/>
</dbReference>
<reference evidence="15" key="1">
    <citation type="journal article" date="2011" name="Proc. Natl. Acad. Sci. U.S.A.">
        <title>The genome of the fire ant Solenopsis invicta.</title>
        <authorList>
            <person name="Wurm Y."/>
            <person name="Wang J."/>
            <person name="Riba-Grognuz O."/>
            <person name="Corona M."/>
            <person name="Nygaard S."/>
            <person name="Hunt B.G."/>
            <person name="Ingram K.K."/>
            <person name="Falquet L."/>
            <person name="Nipitwattanaphon M."/>
            <person name="Gotzek D."/>
            <person name="Dijkstra M.B."/>
            <person name="Oettler J."/>
            <person name="Comtesse F."/>
            <person name="Shih C.J."/>
            <person name="Wu W.J."/>
            <person name="Yang C.C."/>
            <person name="Thomas J."/>
            <person name="Beaudoing E."/>
            <person name="Pradervand S."/>
            <person name="Flegel V."/>
            <person name="Cook E.D."/>
            <person name="Fabbretti R."/>
            <person name="Stockinger H."/>
            <person name="Long L."/>
            <person name="Farmerie W.G."/>
            <person name="Oakey J."/>
            <person name="Boomsma J.J."/>
            <person name="Pamilo P."/>
            <person name="Yi S.V."/>
            <person name="Heinze J."/>
            <person name="Goodisman M.A."/>
            <person name="Farinelli L."/>
            <person name="Harshman K."/>
            <person name="Hulo N."/>
            <person name="Cerutti L."/>
            <person name="Xenarios I."/>
            <person name="Shoemaker D."/>
            <person name="Keller L."/>
        </authorList>
    </citation>
    <scope>NUCLEOTIDE SEQUENCE [LARGE SCALE GENOMIC DNA]</scope>
</reference>
<evidence type="ECO:0000259" key="13">
    <source>
        <dbReference type="Pfam" id="PF08577"/>
    </source>
</evidence>
<keyword evidence="6" id="KW-0963">Cytoplasm</keyword>
<comment type="similarity">
    <text evidence="3">Belongs to the proteasome inhibitor PI31 family.</text>
</comment>
<accession>E9J8A2</accession>
<dbReference type="InterPro" id="IPR013886">
    <property type="entry name" value="PI31_Prot_C"/>
</dbReference>
<proteinExistence type="inferred from homology"/>
<gene>
    <name evidence="15" type="ORF">SINV_04724</name>
</gene>
<dbReference type="GO" id="GO:0005783">
    <property type="term" value="C:endoplasmic reticulum"/>
    <property type="evidence" value="ECO:0007669"/>
    <property type="project" value="UniProtKB-SubCell"/>
</dbReference>
<protein>
    <recommendedName>
        <fullName evidence="4">Proteasome inhibitor PI31 subunit</fullName>
    </recommendedName>
</protein>
<evidence type="ECO:0000256" key="2">
    <source>
        <dbReference type="ARBA" id="ARBA00004496"/>
    </source>
</evidence>
<evidence type="ECO:0000256" key="4">
    <source>
        <dbReference type="ARBA" id="ARBA00015575"/>
    </source>
</evidence>
<evidence type="ECO:0000256" key="8">
    <source>
        <dbReference type="ARBA" id="ARBA00022824"/>
    </source>
</evidence>
<comment type="function">
    <text evidence="11">Plays an important role in control of proteasome function. Inhibits the hydrolysis of protein and peptide substrates by the 20S proteasome. Also inhibits the activation of the proteasome by the proteasome regulatory proteins PA700 and PA28.</text>
</comment>
<feature type="non-terminal residue" evidence="15">
    <location>
        <position position="277"/>
    </location>
</feature>
<dbReference type="GO" id="GO:0004866">
    <property type="term" value="F:endopeptidase inhibitor activity"/>
    <property type="evidence" value="ECO:0007669"/>
    <property type="project" value="InterPro"/>
</dbReference>
<dbReference type="HOGENOM" id="CLU_090116_0_0_1"/>
<comment type="subcellular location">
    <subcellularLocation>
        <location evidence="2">Cytoplasm</location>
    </subcellularLocation>
    <subcellularLocation>
        <location evidence="1">Endoplasmic reticulum</location>
    </subcellularLocation>
</comment>
<dbReference type="InterPro" id="IPR021625">
    <property type="entry name" value="PI31_Prot_N"/>
</dbReference>
<feature type="region of interest" description="Disordered" evidence="12">
    <location>
        <begin position="245"/>
        <end position="277"/>
    </location>
</feature>
<dbReference type="Pfam" id="PF08577">
    <property type="entry name" value="PI31_Prot_C"/>
    <property type="match status" value="1"/>
</dbReference>
<keyword evidence="7" id="KW-0597">Phosphoprotein</keyword>
<evidence type="ECO:0000259" key="14">
    <source>
        <dbReference type="Pfam" id="PF11566"/>
    </source>
</evidence>
<feature type="compositionally biased region" description="Basic and acidic residues" evidence="12">
    <location>
        <begin position="251"/>
        <end position="267"/>
    </location>
</feature>
<keyword evidence="5" id="KW-0488">Methylation</keyword>
<keyword evidence="9" id="KW-0647">Proteasome</keyword>